<evidence type="ECO:0000313" key="3">
    <source>
        <dbReference type="Proteomes" id="UP000015105"/>
    </source>
</evidence>
<sequence length="340" mass="37090">PVTRNVVESVHQPSPVGATSSWSWSPPRPRPQPCISRRARSAVAPTSFPGACCKVSVLQRPALAMQMQSADDGPTAPPVAALIKRHRPWEELQNVALAIIDHTYAAALQIVGGTQHEAAGVVKLCRPIDPADPDSPVLTVHAGAGHCCVAFNNTRGDAEAFLRYTCPRGKSRPTHCLDRATISISPGTLHLARVHDRHLAAGGYRGRVDEVGSSRRELAILDAIMSRLDTAIGVEQELLLKANAAQCGSSPKVAEISEVFKVLSEMRSEMDLEAVMRRRLQKRRCQPEEVITVARPDQDEHADATEVLAKRLKTLRVRSSSRVQQMDVLEQTCMSGSYDR</sequence>
<dbReference type="AlphaFoldDB" id="A0A452YSQ9"/>
<name>A0A452YSQ9_AEGTS</name>
<evidence type="ECO:0000313" key="2">
    <source>
        <dbReference type="EnsemblPlants" id="AET1Gv20521900.1"/>
    </source>
</evidence>
<reference evidence="2" key="3">
    <citation type="journal article" date="2017" name="Nature">
        <title>Genome sequence of the progenitor of the wheat D genome Aegilops tauschii.</title>
        <authorList>
            <person name="Luo M.C."/>
            <person name="Gu Y.Q."/>
            <person name="Puiu D."/>
            <person name="Wang H."/>
            <person name="Twardziok S.O."/>
            <person name="Deal K.R."/>
            <person name="Huo N."/>
            <person name="Zhu T."/>
            <person name="Wang L."/>
            <person name="Wang Y."/>
            <person name="McGuire P.E."/>
            <person name="Liu S."/>
            <person name="Long H."/>
            <person name="Ramasamy R.K."/>
            <person name="Rodriguez J.C."/>
            <person name="Van S.L."/>
            <person name="Yuan L."/>
            <person name="Wang Z."/>
            <person name="Xia Z."/>
            <person name="Xiao L."/>
            <person name="Anderson O.D."/>
            <person name="Ouyang S."/>
            <person name="Liang Y."/>
            <person name="Zimin A.V."/>
            <person name="Pertea G."/>
            <person name="Qi P."/>
            <person name="Bennetzen J.L."/>
            <person name="Dai X."/>
            <person name="Dawson M.W."/>
            <person name="Muller H.G."/>
            <person name="Kugler K."/>
            <person name="Rivarola-Duarte L."/>
            <person name="Spannagl M."/>
            <person name="Mayer K.F.X."/>
            <person name="Lu F.H."/>
            <person name="Bevan M.W."/>
            <person name="Leroy P."/>
            <person name="Li P."/>
            <person name="You F.M."/>
            <person name="Sun Q."/>
            <person name="Liu Z."/>
            <person name="Lyons E."/>
            <person name="Wicker T."/>
            <person name="Salzberg S.L."/>
            <person name="Devos K.M."/>
            <person name="Dvorak J."/>
        </authorList>
    </citation>
    <scope>NUCLEOTIDE SEQUENCE [LARGE SCALE GENOMIC DNA]</scope>
    <source>
        <strain evidence="2">cv. AL8/78</strain>
    </source>
</reference>
<proteinExistence type="predicted"/>
<organism evidence="2 3">
    <name type="scientific">Aegilops tauschii subsp. strangulata</name>
    <name type="common">Goatgrass</name>
    <dbReference type="NCBI Taxonomy" id="200361"/>
    <lineage>
        <taxon>Eukaryota</taxon>
        <taxon>Viridiplantae</taxon>
        <taxon>Streptophyta</taxon>
        <taxon>Embryophyta</taxon>
        <taxon>Tracheophyta</taxon>
        <taxon>Spermatophyta</taxon>
        <taxon>Magnoliopsida</taxon>
        <taxon>Liliopsida</taxon>
        <taxon>Poales</taxon>
        <taxon>Poaceae</taxon>
        <taxon>BOP clade</taxon>
        <taxon>Pooideae</taxon>
        <taxon>Triticodae</taxon>
        <taxon>Triticeae</taxon>
        <taxon>Triticinae</taxon>
        <taxon>Aegilops</taxon>
    </lineage>
</organism>
<reference evidence="3" key="2">
    <citation type="journal article" date="2017" name="Nat. Plants">
        <title>The Aegilops tauschii genome reveals multiple impacts of transposons.</title>
        <authorList>
            <person name="Zhao G."/>
            <person name="Zou C."/>
            <person name="Li K."/>
            <person name="Wang K."/>
            <person name="Li T."/>
            <person name="Gao L."/>
            <person name="Zhang X."/>
            <person name="Wang H."/>
            <person name="Yang Z."/>
            <person name="Liu X."/>
            <person name="Jiang W."/>
            <person name="Mao L."/>
            <person name="Kong X."/>
            <person name="Jiao Y."/>
            <person name="Jia J."/>
        </authorList>
    </citation>
    <scope>NUCLEOTIDE SEQUENCE [LARGE SCALE GENOMIC DNA]</scope>
    <source>
        <strain evidence="3">cv. AL8/78</strain>
    </source>
</reference>
<feature type="region of interest" description="Disordered" evidence="1">
    <location>
        <begin position="1"/>
        <end position="33"/>
    </location>
</feature>
<dbReference type="Proteomes" id="UP000015105">
    <property type="component" value="Chromosome 1D"/>
</dbReference>
<evidence type="ECO:0000256" key="1">
    <source>
        <dbReference type="SAM" id="MobiDB-lite"/>
    </source>
</evidence>
<protein>
    <submittedName>
        <fullName evidence="2">Uncharacterized protein</fullName>
    </submittedName>
</protein>
<keyword evidence="3" id="KW-1185">Reference proteome</keyword>
<reference evidence="2" key="5">
    <citation type="journal article" date="2021" name="G3 (Bethesda)">
        <title>Aegilops tauschii genome assembly Aet v5.0 features greater sequence contiguity and improved annotation.</title>
        <authorList>
            <person name="Wang L."/>
            <person name="Zhu T."/>
            <person name="Rodriguez J.C."/>
            <person name="Deal K.R."/>
            <person name="Dubcovsky J."/>
            <person name="McGuire P.E."/>
            <person name="Lux T."/>
            <person name="Spannagl M."/>
            <person name="Mayer K.F.X."/>
            <person name="Baldrich P."/>
            <person name="Meyers B.C."/>
            <person name="Huo N."/>
            <person name="Gu Y.Q."/>
            <person name="Zhou H."/>
            <person name="Devos K.M."/>
            <person name="Bennetzen J.L."/>
            <person name="Unver T."/>
            <person name="Budak H."/>
            <person name="Gulick P.J."/>
            <person name="Galiba G."/>
            <person name="Kalapos B."/>
            <person name="Nelson D.R."/>
            <person name="Li P."/>
            <person name="You F.M."/>
            <person name="Luo M.C."/>
            <person name="Dvorak J."/>
        </authorList>
    </citation>
    <scope>NUCLEOTIDE SEQUENCE [LARGE SCALE GENOMIC DNA]</scope>
    <source>
        <strain evidence="2">cv. AL8/78</strain>
    </source>
</reference>
<dbReference type="EnsemblPlants" id="AET1Gv20521900.1">
    <property type="protein sequence ID" value="AET1Gv20521900.1"/>
    <property type="gene ID" value="AET1Gv20521900"/>
</dbReference>
<reference evidence="2" key="4">
    <citation type="submission" date="2019-03" db="UniProtKB">
        <authorList>
            <consortium name="EnsemblPlants"/>
        </authorList>
    </citation>
    <scope>IDENTIFICATION</scope>
</reference>
<dbReference type="Gramene" id="AET1Gv20521900.1">
    <property type="protein sequence ID" value="AET1Gv20521900.1"/>
    <property type="gene ID" value="AET1Gv20521900"/>
</dbReference>
<reference evidence="3" key="1">
    <citation type="journal article" date="2014" name="Science">
        <title>Ancient hybridizations among the ancestral genomes of bread wheat.</title>
        <authorList>
            <consortium name="International Wheat Genome Sequencing Consortium,"/>
            <person name="Marcussen T."/>
            <person name="Sandve S.R."/>
            <person name="Heier L."/>
            <person name="Spannagl M."/>
            <person name="Pfeifer M."/>
            <person name="Jakobsen K.S."/>
            <person name="Wulff B.B."/>
            <person name="Steuernagel B."/>
            <person name="Mayer K.F."/>
            <person name="Olsen O.A."/>
        </authorList>
    </citation>
    <scope>NUCLEOTIDE SEQUENCE [LARGE SCALE GENOMIC DNA]</scope>
    <source>
        <strain evidence="3">cv. AL8/78</strain>
    </source>
</reference>
<accession>A0A452YSQ9</accession>